<accession>A0A7K1FJM0</accession>
<evidence type="ECO:0000256" key="1">
    <source>
        <dbReference type="SAM" id="Phobius"/>
    </source>
</evidence>
<keyword evidence="1" id="KW-1133">Transmembrane helix</keyword>
<gene>
    <name evidence="2" type="ORF">GIS00_05775</name>
</gene>
<sequence length="101" mass="11117">MRREQLLQRWLLAIGVLMVVASPLIGLPEVVHDKGAVGGSYSCGPAYGLDFMRGMADYCGVEGLGQRFWWAWGLLIVGVLLVVVAGVRAFLFREKLAPERI</sequence>
<keyword evidence="1" id="KW-0812">Transmembrane</keyword>
<protein>
    <submittedName>
        <fullName evidence="2">Uncharacterized protein</fullName>
    </submittedName>
</protein>
<dbReference type="EMBL" id="WLYK01000001">
    <property type="protein sequence ID" value="MTD13453.1"/>
    <property type="molecule type" value="Genomic_DNA"/>
</dbReference>
<reference evidence="2 3" key="1">
    <citation type="submission" date="2019-11" db="EMBL/GenBank/DDBJ databases">
        <authorList>
            <person name="Jiang L.-Q."/>
        </authorList>
    </citation>
    <scope>NUCLEOTIDE SEQUENCE [LARGE SCALE GENOMIC DNA]</scope>
    <source>
        <strain evidence="2 3">YIM 132087</strain>
    </source>
</reference>
<feature type="transmembrane region" description="Helical" evidence="1">
    <location>
        <begin position="7"/>
        <end position="25"/>
    </location>
</feature>
<evidence type="ECO:0000313" key="2">
    <source>
        <dbReference type="EMBL" id="MTD13453.1"/>
    </source>
</evidence>
<dbReference type="AlphaFoldDB" id="A0A7K1FJM0"/>
<proteinExistence type="predicted"/>
<dbReference type="Proteomes" id="UP000460221">
    <property type="component" value="Unassembled WGS sequence"/>
</dbReference>
<comment type="caution">
    <text evidence="2">The sequence shown here is derived from an EMBL/GenBank/DDBJ whole genome shotgun (WGS) entry which is preliminary data.</text>
</comment>
<keyword evidence="1" id="KW-0472">Membrane</keyword>
<keyword evidence="3" id="KW-1185">Reference proteome</keyword>
<evidence type="ECO:0000313" key="3">
    <source>
        <dbReference type="Proteomes" id="UP000460221"/>
    </source>
</evidence>
<dbReference type="RefSeq" id="WP_154767313.1">
    <property type="nucleotide sequence ID" value="NZ_WLYK01000001.1"/>
</dbReference>
<organism evidence="2 3">
    <name type="scientific">Nakamurella alba</name>
    <dbReference type="NCBI Taxonomy" id="2665158"/>
    <lineage>
        <taxon>Bacteria</taxon>
        <taxon>Bacillati</taxon>
        <taxon>Actinomycetota</taxon>
        <taxon>Actinomycetes</taxon>
        <taxon>Nakamurellales</taxon>
        <taxon>Nakamurellaceae</taxon>
        <taxon>Nakamurella</taxon>
    </lineage>
</organism>
<name>A0A7K1FJM0_9ACTN</name>
<feature type="transmembrane region" description="Helical" evidence="1">
    <location>
        <begin position="69"/>
        <end position="91"/>
    </location>
</feature>